<dbReference type="GO" id="GO:0004731">
    <property type="term" value="F:purine-nucleoside phosphorylase activity"/>
    <property type="evidence" value="ECO:0007669"/>
    <property type="project" value="UniProtKB-EC"/>
</dbReference>
<evidence type="ECO:0000259" key="6">
    <source>
        <dbReference type="Pfam" id="PF01048"/>
    </source>
</evidence>
<dbReference type="PANTHER" id="PTHR11904:SF9">
    <property type="entry name" value="PURINE NUCLEOSIDE PHOSPHORYLASE-RELATED"/>
    <property type="match status" value="1"/>
</dbReference>
<comment type="similarity">
    <text evidence="2 5">Belongs to the PNP/MTAP phosphorylase family.</text>
</comment>
<protein>
    <recommendedName>
        <fullName evidence="5">Purine nucleoside phosphorylase</fullName>
        <ecNumber evidence="5">2.4.2.1</ecNumber>
    </recommendedName>
    <alternativeName>
        <fullName evidence="5">Inosine-guanosine phosphorylase</fullName>
    </alternativeName>
</protein>
<evidence type="ECO:0000256" key="2">
    <source>
        <dbReference type="ARBA" id="ARBA00006751"/>
    </source>
</evidence>
<dbReference type="NCBIfam" id="NF006054">
    <property type="entry name" value="PRK08202.1"/>
    <property type="match status" value="1"/>
</dbReference>
<dbReference type="KEGG" id="deo:CAY53_11900"/>
<dbReference type="InterPro" id="IPR011268">
    <property type="entry name" value="Purine_phosphorylase"/>
</dbReference>
<dbReference type="UniPathway" id="UPA00606"/>
<dbReference type="AlphaFoldDB" id="A0A2L1GQY6"/>
<dbReference type="PANTHER" id="PTHR11904">
    <property type="entry name" value="METHYLTHIOADENOSINE/PURINE NUCLEOSIDE PHOSPHORYLASE"/>
    <property type="match status" value="1"/>
</dbReference>
<dbReference type="InterPro" id="IPR035994">
    <property type="entry name" value="Nucleoside_phosphorylase_sf"/>
</dbReference>
<sequence length="282" mass="30236">MTTTGQKDTHAFRQEVEECAAFLAARLRATPEILIQLGTGLGELAGALAEPQRFPYAELPHFPKTTAPSHCGQLWLGRLAGRNLAILQGRFHFYEGHSAQRVGFPIRVLSRLGARMALIANASGGLNPAFRPGDIMLANDHINLLPDNPLRGPNQDQWGPRFPDCSAPYDAGLRQGLMASAAALQLPGLRSGVYVCVPGPSLETPAETHYFRQIGGDAIGMSSVPEVLTALHAGMRVAMLSVIANVNDSDAFTPIRIEDIVAAAQAAEPRLRALIHHFIAAS</sequence>
<dbReference type="EMBL" id="CP021255">
    <property type="protein sequence ID" value="AVD72091.1"/>
    <property type="molecule type" value="Genomic_DNA"/>
</dbReference>
<dbReference type="GO" id="GO:0009116">
    <property type="term" value="P:nucleoside metabolic process"/>
    <property type="evidence" value="ECO:0007669"/>
    <property type="project" value="InterPro"/>
</dbReference>
<evidence type="ECO:0000256" key="3">
    <source>
        <dbReference type="ARBA" id="ARBA00022676"/>
    </source>
</evidence>
<dbReference type="NCBIfam" id="TIGR01697">
    <property type="entry name" value="PNPH-PUNA-XAPA"/>
    <property type="match status" value="1"/>
</dbReference>
<evidence type="ECO:0000313" key="7">
    <source>
        <dbReference type="EMBL" id="AVD72091.1"/>
    </source>
</evidence>
<gene>
    <name evidence="7" type="ORF">CAY53_11900</name>
</gene>
<feature type="domain" description="Nucleoside phosphorylase" evidence="6">
    <location>
        <begin position="33"/>
        <end position="280"/>
    </location>
</feature>
<evidence type="ECO:0000313" key="8">
    <source>
        <dbReference type="Proteomes" id="UP000239867"/>
    </source>
</evidence>
<evidence type="ECO:0000256" key="4">
    <source>
        <dbReference type="ARBA" id="ARBA00022679"/>
    </source>
</evidence>
<evidence type="ECO:0000256" key="5">
    <source>
        <dbReference type="PIRNR" id="PIRNR000477"/>
    </source>
</evidence>
<dbReference type="Gene3D" id="3.40.50.1580">
    <property type="entry name" value="Nucleoside phosphorylase domain"/>
    <property type="match status" value="1"/>
</dbReference>
<name>A0A2L1GQY6_9BACT</name>
<dbReference type="OrthoDB" id="1523230at2"/>
<proteinExistence type="inferred from homology"/>
<dbReference type="Proteomes" id="UP000239867">
    <property type="component" value="Chromosome"/>
</dbReference>
<reference evidence="7" key="2">
    <citation type="journal article" date="2018" name="MBio">
        <title>Insights into the evolution of host association through the isolation and characterization of a novel human periodontal pathobiont, Desulfobulbus oralis.</title>
        <authorList>
            <person name="Cross K.L."/>
            <person name="Chirania P."/>
            <person name="Xiong W."/>
            <person name="Beall C.J."/>
            <person name="Elkins J.G."/>
            <person name="Giannone R.J."/>
            <person name="Griffen A.L."/>
            <person name="Guss A.M."/>
            <person name="Hettich R.L."/>
            <person name="Joshi S.S."/>
            <person name="Mokrzan E.M."/>
            <person name="Martin R.K."/>
            <person name="Zhulin I.B."/>
            <person name="Leys E.J."/>
            <person name="Podar M."/>
        </authorList>
    </citation>
    <scope>NUCLEOTIDE SEQUENCE [LARGE SCALE GENOMIC DNA]</scope>
    <source>
        <strain evidence="7">ORNL</strain>
    </source>
</reference>
<dbReference type="GO" id="GO:0005737">
    <property type="term" value="C:cytoplasm"/>
    <property type="evidence" value="ECO:0007669"/>
    <property type="project" value="TreeGrafter"/>
</dbReference>
<comment type="pathway">
    <text evidence="1 5">Purine metabolism; purine nucleoside salvage.</text>
</comment>
<dbReference type="PIRSF" id="PIRSF000477">
    <property type="entry name" value="PurNPase"/>
    <property type="match status" value="1"/>
</dbReference>
<dbReference type="CDD" id="cd09009">
    <property type="entry name" value="PNP-EcPNPII_like"/>
    <property type="match status" value="1"/>
</dbReference>
<keyword evidence="8" id="KW-1185">Reference proteome</keyword>
<organism evidence="7 8">
    <name type="scientific">Desulfobulbus oralis</name>
    <dbReference type="NCBI Taxonomy" id="1986146"/>
    <lineage>
        <taxon>Bacteria</taxon>
        <taxon>Pseudomonadati</taxon>
        <taxon>Thermodesulfobacteriota</taxon>
        <taxon>Desulfobulbia</taxon>
        <taxon>Desulfobulbales</taxon>
        <taxon>Desulfobulbaceae</taxon>
        <taxon>Desulfobulbus</taxon>
    </lineage>
</organism>
<dbReference type="SUPFAM" id="SSF53167">
    <property type="entry name" value="Purine and uridine phosphorylases"/>
    <property type="match status" value="1"/>
</dbReference>
<keyword evidence="4 5" id="KW-0808">Transferase</keyword>
<evidence type="ECO:0000256" key="1">
    <source>
        <dbReference type="ARBA" id="ARBA00005058"/>
    </source>
</evidence>
<accession>A0A2L1GQY6</accession>
<dbReference type="EC" id="2.4.2.1" evidence="5"/>
<comment type="function">
    <text evidence="5">The purine nucleoside phosphorylases catalyze the phosphorolytic breakdown of the N-glycosidic bond in the beta-(deoxy)ribonucleoside molecules, with the formation of the corresponding free purine bases and pentose-1-phosphate.</text>
</comment>
<dbReference type="RefSeq" id="WP_104937294.1">
    <property type="nucleotide sequence ID" value="NZ_CP021255.1"/>
</dbReference>
<reference evidence="7" key="1">
    <citation type="submission" date="2017-05" db="EMBL/GenBank/DDBJ databases">
        <authorList>
            <person name="Song R."/>
            <person name="Chenine A.L."/>
            <person name="Ruprecht R.M."/>
        </authorList>
    </citation>
    <scope>NUCLEOTIDE SEQUENCE</scope>
    <source>
        <strain evidence="7">ORNL</strain>
    </source>
</reference>
<keyword evidence="3 5" id="KW-0328">Glycosyltransferase</keyword>
<dbReference type="Pfam" id="PF01048">
    <property type="entry name" value="PNP_UDP_1"/>
    <property type="match status" value="1"/>
</dbReference>
<dbReference type="InterPro" id="IPR000845">
    <property type="entry name" value="Nucleoside_phosphorylase_d"/>
</dbReference>